<keyword evidence="10" id="KW-1185">Reference proteome</keyword>
<dbReference type="InterPro" id="IPR038063">
    <property type="entry name" value="Transpep_catalytic_dom"/>
</dbReference>
<reference evidence="9 10" key="1">
    <citation type="submission" date="2022-10" db="EMBL/GenBank/DDBJ databases">
        <title>Defluviimonas sp. nov., isolated from ocean surface sediments.</title>
        <authorList>
            <person name="He W."/>
            <person name="Wang L."/>
            <person name="Zhang D.-F."/>
        </authorList>
    </citation>
    <scope>NUCLEOTIDE SEQUENCE [LARGE SCALE GENOMIC DNA]</scope>
    <source>
        <strain evidence="9 10">WL0050</strain>
    </source>
</reference>
<keyword evidence="3" id="KW-0808">Transferase</keyword>
<comment type="pathway">
    <text evidence="1 7">Cell wall biogenesis; peptidoglycan biosynthesis.</text>
</comment>
<organism evidence="9 10">
    <name type="scientific">Albidovulum litorale</name>
    <dbReference type="NCBI Taxonomy" id="2984134"/>
    <lineage>
        <taxon>Bacteria</taxon>
        <taxon>Pseudomonadati</taxon>
        <taxon>Pseudomonadota</taxon>
        <taxon>Alphaproteobacteria</taxon>
        <taxon>Rhodobacterales</taxon>
        <taxon>Paracoccaceae</taxon>
        <taxon>Albidovulum</taxon>
    </lineage>
</organism>
<evidence type="ECO:0000256" key="2">
    <source>
        <dbReference type="ARBA" id="ARBA00005992"/>
    </source>
</evidence>
<dbReference type="EMBL" id="JAOWKZ010000002">
    <property type="protein sequence ID" value="MCV2872315.1"/>
    <property type="molecule type" value="Genomic_DNA"/>
</dbReference>
<evidence type="ECO:0000256" key="3">
    <source>
        <dbReference type="ARBA" id="ARBA00022679"/>
    </source>
</evidence>
<dbReference type="CDD" id="cd16913">
    <property type="entry name" value="YkuD_like"/>
    <property type="match status" value="1"/>
</dbReference>
<dbReference type="Pfam" id="PF03734">
    <property type="entry name" value="YkuD"/>
    <property type="match status" value="1"/>
</dbReference>
<evidence type="ECO:0000313" key="9">
    <source>
        <dbReference type="EMBL" id="MCV2872315.1"/>
    </source>
</evidence>
<keyword evidence="5 7" id="KW-0573">Peptidoglycan synthesis</keyword>
<evidence type="ECO:0000259" key="8">
    <source>
        <dbReference type="PROSITE" id="PS52029"/>
    </source>
</evidence>
<evidence type="ECO:0000256" key="6">
    <source>
        <dbReference type="ARBA" id="ARBA00023316"/>
    </source>
</evidence>
<dbReference type="PANTHER" id="PTHR38589">
    <property type="entry name" value="BLR0621 PROTEIN"/>
    <property type="match status" value="1"/>
</dbReference>
<dbReference type="PROSITE" id="PS52029">
    <property type="entry name" value="LD_TPASE"/>
    <property type="match status" value="1"/>
</dbReference>
<accession>A0ABT2ZMF1</accession>
<gene>
    <name evidence="9" type="ORF">OEZ71_08410</name>
</gene>
<comment type="caution">
    <text evidence="9">The sequence shown here is derived from an EMBL/GenBank/DDBJ whole genome shotgun (WGS) entry which is preliminary data.</text>
</comment>
<dbReference type="SUPFAM" id="SSF141523">
    <property type="entry name" value="L,D-transpeptidase catalytic domain-like"/>
    <property type="match status" value="1"/>
</dbReference>
<evidence type="ECO:0000256" key="1">
    <source>
        <dbReference type="ARBA" id="ARBA00004752"/>
    </source>
</evidence>
<name>A0ABT2ZMF1_9RHOB</name>
<comment type="similarity">
    <text evidence="2">Belongs to the YkuD family.</text>
</comment>
<sequence>MSPADLVLTPTGLRFMGRTFPVSIGRGGITTDKREGDGATPAGIHRIIGLLYRADRIAATALPPWAQPIHLEDRWCDLSGHPDYNHLTRKSFGKSAERLRRADPLYDLILPLDWNWPEAVPGKGSAIFIHGWRRPGYPTAGCLAFARANLFFIARHAAPGTRVIVAPRN</sequence>
<proteinExistence type="inferred from homology"/>
<evidence type="ECO:0000256" key="5">
    <source>
        <dbReference type="ARBA" id="ARBA00022984"/>
    </source>
</evidence>
<dbReference type="RefSeq" id="WP_263739500.1">
    <property type="nucleotide sequence ID" value="NZ_JAOWKZ010000002.1"/>
</dbReference>
<evidence type="ECO:0000313" key="10">
    <source>
        <dbReference type="Proteomes" id="UP001652564"/>
    </source>
</evidence>
<evidence type="ECO:0000256" key="7">
    <source>
        <dbReference type="PROSITE-ProRule" id="PRU01373"/>
    </source>
</evidence>
<feature type="active site" description="Nucleophile" evidence="7">
    <location>
        <position position="142"/>
    </location>
</feature>
<protein>
    <submittedName>
        <fullName evidence="9">L,D-transpeptidase family protein</fullName>
    </submittedName>
</protein>
<feature type="active site" description="Proton donor/acceptor" evidence="7">
    <location>
        <position position="130"/>
    </location>
</feature>
<evidence type="ECO:0000256" key="4">
    <source>
        <dbReference type="ARBA" id="ARBA00022960"/>
    </source>
</evidence>
<dbReference type="InterPro" id="IPR005490">
    <property type="entry name" value="LD_TPept_cat_dom"/>
</dbReference>
<keyword evidence="4 7" id="KW-0133">Cell shape</keyword>
<keyword evidence="6 7" id="KW-0961">Cell wall biogenesis/degradation</keyword>
<dbReference type="PANTHER" id="PTHR38589:SF1">
    <property type="entry name" value="BLR0621 PROTEIN"/>
    <property type="match status" value="1"/>
</dbReference>
<dbReference type="Proteomes" id="UP001652564">
    <property type="component" value="Unassembled WGS sequence"/>
</dbReference>
<feature type="domain" description="L,D-TPase catalytic" evidence="8">
    <location>
        <begin position="1"/>
        <end position="166"/>
    </location>
</feature>